<dbReference type="PANTHER" id="PTHR47642">
    <property type="entry name" value="ATP-DEPENDENT DNA HELICASE"/>
    <property type="match status" value="1"/>
</dbReference>
<dbReference type="OrthoDB" id="10035707at2759"/>
<proteinExistence type="predicted"/>
<dbReference type="InterPro" id="IPR027417">
    <property type="entry name" value="P-loop_NTPase"/>
</dbReference>
<gene>
    <name evidence="2" type="ORF">VCS650_LOCUS40345</name>
</gene>
<name>A0A815QT43_9BILA</name>
<dbReference type="PANTHER" id="PTHR47642:SF5">
    <property type="entry name" value="ATP-DEPENDENT DNA HELICASE"/>
    <property type="match status" value="1"/>
</dbReference>
<sequence>MNATDAKYLSKSSTTEDPQRIQKGRPPNQRFPFQEQHPQATTYLLTKYSETHIPILYGPQIPRHDREDTKERYSRALLTLFVPWRSVSDLCDVNENWEDALKSRQHHISADSWNIIENIQLLHECKKDRDEHLLRVITEAQTENDTIDPELVIPSRNMRDECDDASDNDNEDLLELLGNLNEYTTNALNSTKKTTESIYIEETIEAVEKVGRFTHTQTNCQSLVNESSKDHFQQIVPFVSATPNLVRLNTKWQEQLKTEKERGALVTMVNSNNYNINTLDNYTQILPVASVTTTSYSTQQSIIVEYTLNREQRAAFMIITSHLNGDKQRHEGTNNGQLILCIPGCGGTGKSQLIRAVTKYFLVTKRIQRMRKLSPTGIAAAEIGCMTIHSFLGEQRNSGKPRTIKPGDSKLEKQWGLVEYLLIDEMTVRTIDITGLVENTYENDIRLTPIKDQSSPSIPYASPPNLRGSPSIPYASPQRTELLQTPIHDQSISSMDVSDIQPRLPPACLHTPNLSLPNFWSRFCADVTQLVESGNVHRHSDTCYKYCKDMAKKICRLIMPRKLISVSTIDPETGHISMRRSHPWINNFNEYIISACRSNMDIKFIWTGSDTKALVYYITDYITKNESIFS</sequence>
<dbReference type="Pfam" id="PF13245">
    <property type="entry name" value="AAA_19"/>
    <property type="match status" value="1"/>
</dbReference>
<dbReference type="SUPFAM" id="SSF52540">
    <property type="entry name" value="P-loop containing nucleoside triphosphate hydrolases"/>
    <property type="match status" value="1"/>
</dbReference>
<organism evidence="2 3">
    <name type="scientific">Adineta steineri</name>
    <dbReference type="NCBI Taxonomy" id="433720"/>
    <lineage>
        <taxon>Eukaryota</taxon>
        <taxon>Metazoa</taxon>
        <taxon>Spiralia</taxon>
        <taxon>Gnathifera</taxon>
        <taxon>Rotifera</taxon>
        <taxon>Eurotatoria</taxon>
        <taxon>Bdelloidea</taxon>
        <taxon>Adinetida</taxon>
        <taxon>Adinetidae</taxon>
        <taxon>Adineta</taxon>
    </lineage>
</organism>
<feature type="region of interest" description="Disordered" evidence="1">
    <location>
        <begin position="448"/>
        <end position="475"/>
    </location>
</feature>
<dbReference type="Proteomes" id="UP000663891">
    <property type="component" value="Unassembled WGS sequence"/>
</dbReference>
<dbReference type="AlphaFoldDB" id="A0A815QT43"/>
<accession>A0A815QT43</accession>
<evidence type="ECO:0008006" key="4">
    <source>
        <dbReference type="Google" id="ProtNLM"/>
    </source>
</evidence>
<evidence type="ECO:0000313" key="3">
    <source>
        <dbReference type="Proteomes" id="UP000663891"/>
    </source>
</evidence>
<comment type="caution">
    <text evidence="2">The sequence shown here is derived from an EMBL/GenBank/DDBJ whole genome shotgun (WGS) entry which is preliminary data.</text>
</comment>
<protein>
    <recommendedName>
        <fullName evidence="4">DNA helicase</fullName>
    </recommendedName>
</protein>
<reference evidence="2" key="1">
    <citation type="submission" date="2021-02" db="EMBL/GenBank/DDBJ databases">
        <authorList>
            <person name="Nowell W R."/>
        </authorList>
    </citation>
    <scope>NUCLEOTIDE SEQUENCE</scope>
</reference>
<dbReference type="EMBL" id="CAJNON010001490">
    <property type="protein sequence ID" value="CAF1466444.1"/>
    <property type="molecule type" value="Genomic_DNA"/>
</dbReference>
<feature type="region of interest" description="Disordered" evidence="1">
    <location>
        <begin position="1"/>
        <end position="35"/>
    </location>
</feature>
<evidence type="ECO:0000313" key="2">
    <source>
        <dbReference type="EMBL" id="CAF1466444.1"/>
    </source>
</evidence>
<evidence type="ECO:0000256" key="1">
    <source>
        <dbReference type="SAM" id="MobiDB-lite"/>
    </source>
</evidence>
<dbReference type="InterPro" id="IPR051055">
    <property type="entry name" value="PIF1_helicase"/>
</dbReference>
<dbReference type="Gene3D" id="3.40.50.300">
    <property type="entry name" value="P-loop containing nucleotide triphosphate hydrolases"/>
    <property type="match status" value="1"/>
</dbReference>